<proteinExistence type="predicted"/>
<dbReference type="Pfam" id="PF10135">
    <property type="entry name" value="Rod-binding"/>
    <property type="match status" value="1"/>
</dbReference>
<dbReference type="GO" id="GO:0044781">
    <property type="term" value="P:bacterial-type flagellum organization"/>
    <property type="evidence" value="ECO:0007669"/>
    <property type="project" value="UniProtKB-KW"/>
</dbReference>
<evidence type="ECO:0000256" key="1">
    <source>
        <dbReference type="ARBA" id="ARBA00022795"/>
    </source>
</evidence>
<dbReference type="InterPro" id="IPR019301">
    <property type="entry name" value="Flagellar_prot_FlgJ_N"/>
</dbReference>
<dbReference type="Proteomes" id="UP000285478">
    <property type="component" value="Chromosome"/>
</dbReference>
<keyword evidence="4" id="KW-0966">Cell projection</keyword>
<protein>
    <submittedName>
        <fullName evidence="4">Flagellar biosynthesis</fullName>
    </submittedName>
</protein>
<reference evidence="4 5" key="1">
    <citation type="journal article" date="2018" name="Environ. Microbiol.">
        <title>Genomes of ubiquitous marine and hypersaline Hydrogenovibrio, Thiomicrorhabdus and Thiomicrospira spp. encode a diversity of mechanisms to sustain chemolithoautotrophy in heterogeneous environments.</title>
        <authorList>
            <person name="Scott K.M."/>
            <person name="Williams J."/>
            <person name="Porter C.M.B."/>
            <person name="Russel S."/>
            <person name="Harmer T.L."/>
            <person name="Paul J.H."/>
            <person name="Antonen K.M."/>
            <person name="Bridges M.K."/>
            <person name="Camper G.J."/>
            <person name="Campla C.K."/>
            <person name="Casella L.G."/>
            <person name="Chase E."/>
            <person name="Conrad J.W."/>
            <person name="Cruz M.C."/>
            <person name="Dunlap D.S."/>
            <person name="Duran L."/>
            <person name="Fahsbender E.M."/>
            <person name="Goldsmith D.B."/>
            <person name="Keeley R.F."/>
            <person name="Kondoff M.R."/>
            <person name="Kussy B.I."/>
            <person name="Lane M.K."/>
            <person name="Lawler S."/>
            <person name="Leigh B.A."/>
            <person name="Lewis C."/>
            <person name="Lostal L.M."/>
            <person name="Marking D."/>
            <person name="Mancera P.A."/>
            <person name="McClenthan E.C."/>
            <person name="McIntyre E.A."/>
            <person name="Mine J.A."/>
            <person name="Modi S."/>
            <person name="Moore B.D."/>
            <person name="Morgan W.A."/>
            <person name="Nelson K.M."/>
            <person name="Nguyen K.N."/>
            <person name="Ogburn N."/>
            <person name="Parrino D.G."/>
            <person name="Pedapudi A.D."/>
            <person name="Pelham R.P."/>
            <person name="Preece A.M."/>
            <person name="Rampersad E.A."/>
            <person name="Richardson J.C."/>
            <person name="Rodgers C.M."/>
            <person name="Schaffer B.L."/>
            <person name="Sheridan N.E."/>
            <person name="Solone M.R."/>
            <person name="Staley Z.R."/>
            <person name="Tabuchi M."/>
            <person name="Waide R.J."/>
            <person name="Wanjugi P.W."/>
            <person name="Young S."/>
            <person name="Clum A."/>
            <person name="Daum C."/>
            <person name="Huntemann M."/>
            <person name="Ivanova N."/>
            <person name="Kyrpides N."/>
            <person name="Mikhailova N."/>
            <person name="Palaniappan K."/>
            <person name="Pillay M."/>
            <person name="Reddy T.B.K."/>
            <person name="Shapiro N."/>
            <person name="Stamatis D."/>
            <person name="Varghese N."/>
            <person name="Woyke T."/>
            <person name="Boden R."/>
            <person name="Freyermuth S.K."/>
            <person name="Kerfeld C.A."/>
        </authorList>
    </citation>
    <scope>NUCLEOTIDE SEQUENCE [LARGE SCALE GENOMIC DNA]</scope>
    <source>
        <strain evidence="4 5">JR-2</strain>
    </source>
</reference>
<dbReference type="PRINTS" id="PR01002">
    <property type="entry name" value="FLGFLGJ"/>
</dbReference>
<keyword evidence="5" id="KW-1185">Reference proteome</keyword>
<feature type="region of interest" description="Disordered" evidence="2">
    <location>
        <begin position="116"/>
        <end position="156"/>
    </location>
</feature>
<organism evidence="4 5">
    <name type="scientific">Hydrogenovibrio thermophilus</name>
    <dbReference type="NCBI Taxonomy" id="265883"/>
    <lineage>
        <taxon>Bacteria</taxon>
        <taxon>Pseudomonadati</taxon>
        <taxon>Pseudomonadota</taxon>
        <taxon>Gammaproteobacteria</taxon>
        <taxon>Thiotrichales</taxon>
        <taxon>Piscirickettsiaceae</taxon>
        <taxon>Hydrogenovibrio</taxon>
    </lineage>
</organism>
<dbReference type="AlphaFoldDB" id="A0A410H441"/>
<keyword evidence="4" id="KW-0282">Flagellum</keyword>
<feature type="compositionally biased region" description="Polar residues" evidence="2">
    <location>
        <begin position="123"/>
        <end position="148"/>
    </location>
</feature>
<gene>
    <name evidence="4" type="ORF">EPV75_07870</name>
</gene>
<feature type="domain" description="Flagellar protein FlgJ N-terminal" evidence="3">
    <location>
        <begin position="56"/>
        <end position="102"/>
    </location>
</feature>
<accession>A0A410H441</accession>
<keyword evidence="4" id="KW-0969">Cilium</keyword>
<evidence type="ECO:0000313" key="5">
    <source>
        <dbReference type="Proteomes" id="UP000285478"/>
    </source>
</evidence>
<evidence type="ECO:0000256" key="2">
    <source>
        <dbReference type="SAM" id="MobiDB-lite"/>
    </source>
</evidence>
<keyword evidence="1" id="KW-1005">Bacterial flagellum biogenesis</keyword>
<evidence type="ECO:0000313" key="4">
    <source>
        <dbReference type="EMBL" id="QAB15590.1"/>
    </source>
</evidence>
<name>A0A410H441_9GAMM</name>
<evidence type="ECO:0000259" key="3">
    <source>
        <dbReference type="Pfam" id="PF10135"/>
    </source>
</evidence>
<dbReference type="KEGG" id="htr:EPV75_07870"/>
<sequence>MSGVDLQVPKLEAYQQIYGNGGSFNDLKQIAKQDQREALRPVAEQFEALFLSQILKEARKVKFDDGWLDGDQGDFYRDWYDQQLGQVLSSKGSLGLADKIVEELAPKLPTVSKSDYKAMLNQGAKQENTQADDTQKQQETTPAQTTEDSLALRRLR</sequence>
<dbReference type="EMBL" id="CP035033">
    <property type="protein sequence ID" value="QAB15590.1"/>
    <property type="molecule type" value="Genomic_DNA"/>
</dbReference>
<dbReference type="RefSeq" id="WP_128385021.1">
    <property type="nucleotide sequence ID" value="NZ_CP035033.1"/>
</dbReference>